<evidence type="ECO:0000256" key="14">
    <source>
        <dbReference type="SAM" id="SignalP"/>
    </source>
</evidence>
<dbReference type="EMBL" id="DQ273166">
    <property type="protein sequence ID" value="ABB77800.1"/>
    <property type="molecule type" value="mRNA"/>
</dbReference>
<keyword evidence="8" id="KW-0472">Membrane</keyword>
<dbReference type="PANTHER" id="PTHR23037">
    <property type="entry name" value="CYTOKINE RECEPTOR"/>
    <property type="match status" value="1"/>
</dbReference>
<evidence type="ECO:0000256" key="8">
    <source>
        <dbReference type="ARBA" id="ARBA00023136"/>
    </source>
</evidence>
<reference evidence="18" key="4">
    <citation type="journal article" date="2009" name="Blood">
        <title>Zebrafish mutants in the von Hippel-Lindau tumor suppressor display a hypoxic response and recapitulate key aspects of Chuvash polycythemia.</title>
        <authorList>
            <person name="van Rooijen E."/>
            <person name="Voest E.E."/>
            <person name="Logister I."/>
            <person name="Korving J."/>
            <person name="Schwerte T."/>
            <person name="Schulte-Merker S."/>
            <person name="Giles R.H."/>
            <person name="van Eeden F.J."/>
        </authorList>
    </citation>
    <scope>NUCLEOTIDE SEQUENCE</scope>
</reference>
<comment type="subcellular location">
    <subcellularLocation>
        <location evidence="1">Cell membrane</location>
        <topology evidence="1">Single-pass type I membrane protein</topology>
    </subcellularLocation>
</comment>
<feature type="region of interest" description="Disordered" evidence="13">
    <location>
        <begin position="417"/>
        <end position="447"/>
    </location>
</feature>
<evidence type="ECO:0000313" key="18">
    <source>
        <dbReference type="RefSeq" id="NP_001036799.1"/>
    </source>
</evidence>
<dbReference type="GlyGen" id="Q2VBQ8">
    <property type="glycosylation" value="1 site"/>
</dbReference>
<reference evidence="18" key="11">
    <citation type="journal article" date="2019" name="IScience">
        <title>Abnormal Behavior of Zebrafish Mutant in Dopamine Transporter Is Rescued by Clozapine.</title>
        <authorList>
            <person name="Wang G."/>
            <person name="Zhang G."/>
            <person name="Li Z."/>
            <person name="Fawcett C.H."/>
            <person name="Coble M."/>
            <person name="Sosa M.X."/>
            <person name="Tsai T."/>
            <person name="Malesky K."/>
            <person name="Thibodeaux S.J."/>
            <person name="Zhu P."/>
            <person name="Glass D.J."/>
            <person name="Fishman M.C."/>
        </authorList>
    </citation>
    <scope>NUCLEOTIDE SEQUENCE</scope>
</reference>
<reference evidence="17" key="7">
    <citation type="journal article" date="2013" name="Nature">
        <title>The zebrafish reference genome sequence and its relationship to the human genome.</title>
        <authorList>
            <consortium name="Genome Reference Consortium Zebrafish"/>
            <person name="Howe K."/>
            <person name="Clark M.D."/>
            <person name="Torroja C.F."/>
            <person name="Torrance J."/>
            <person name="Berthelot C."/>
            <person name="Muffato M."/>
            <person name="Collins J.E."/>
            <person name="Humphray S."/>
            <person name="McLaren K."/>
            <person name="Matthews L."/>
            <person name="McLaren S."/>
            <person name="Sealy I."/>
            <person name="Caccamo M."/>
            <person name="Churcher C."/>
            <person name="Scott C."/>
            <person name="Barrett J.C."/>
            <person name="Koch R."/>
            <person name="Rauch G.J."/>
            <person name="White S."/>
            <person name="Chow W."/>
            <person name="Kilian B."/>
            <person name="Quintais L.T."/>
            <person name="Guerra-Assuncao J.A."/>
            <person name="Zhou Y."/>
            <person name="Gu Y."/>
            <person name="Yen J."/>
            <person name="Vogel J.H."/>
            <person name="Eyre T."/>
            <person name="Redmond S."/>
            <person name="Banerjee R."/>
            <person name="Chi J."/>
            <person name="Fu B."/>
            <person name="Langley E."/>
            <person name="Maguire S.F."/>
            <person name="Laird G.K."/>
            <person name="Lloyd D."/>
            <person name="Kenyon E."/>
            <person name="Donaldson S."/>
            <person name="Sehra H."/>
            <person name="Almeida-King J."/>
            <person name="Loveland J."/>
            <person name="Trevanion S."/>
            <person name="Jones M."/>
            <person name="Quail M."/>
            <person name="Willey D."/>
            <person name="Hunt A."/>
            <person name="Burton J."/>
            <person name="Sims S."/>
            <person name="McLay K."/>
            <person name="Plumb B."/>
            <person name="Davis J."/>
            <person name="Clee C."/>
            <person name="Oliver K."/>
            <person name="Clark R."/>
            <person name="Riddle C."/>
            <person name="Elliot D."/>
            <person name="Eliott D."/>
            <person name="Threadgold G."/>
            <person name="Harden G."/>
            <person name="Ware D."/>
            <person name="Begum S."/>
            <person name="Mortimore B."/>
            <person name="Mortimer B."/>
            <person name="Kerry G."/>
            <person name="Heath P."/>
            <person name="Phillimore B."/>
            <person name="Tracey A."/>
            <person name="Corby N."/>
            <person name="Dunn M."/>
            <person name="Johnson C."/>
            <person name="Wood J."/>
            <person name="Clark S."/>
            <person name="Pelan S."/>
            <person name="Griffiths G."/>
            <person name="Smith M."/>
            <person name="Glithero R."/>
            <person name="Howden P."/>
            <person name="Barker N."/>
            <person name="Lloyd C."/>
            <person name="Stevens C."/>
            <person name="Harley J."/>
            <person name="Holt K."/>
            <person name="Panagiotidis G."/>
            <person name="Lovell J."/>
            <person name="Beasley H."/>
            <person name="Henderson C."/>
            <person name="Gordon D."/>
            <person name="Auger K."/>
            <person name="Wright D."/>
            <person name="Collins J."/>
            <person name="Raisen C."/>
            <person name="Dyer L."/>
            <person name="Leung K."/>
            <person name="Robertson L."/>
            <person name="Ambridge K."/>
            <person name="Leongamornlert D."/>
            <person name="McGuire S."/>
            <person name="Gilderthorp R."/>
            <person name="Griffiths C."/>
            <person name="Manthravadi D."/>
            <person name="Nichol S."/>
            <person name="Barker G."/>
            <person name="Whitehead S."/>
            <person name="Kay M."/>
            <person name="Brown J."/>
            <person name="Murnane C."/>
            <person name="Gray E."/>
            <person name="Humphries M."/>
            <person name="Sycamore N."/>
            <person name="Barker D."/>
            <person name="Saunders D."/>
            <person name="Wallis J."/>
            <person name="Babbage A."/>
            <person name="Hammond S."/>
            <person name="Mashreghi-Mohammadi M."/>
            <person name="Barr L."/>
            <person name="Martin S."/>
            <person name="Wray P."/>
            <person name="Ellington A."/>
            <person name="Matthews N."/>
            <person name="Ellwood M."/>
            <person name="Woodmansey R."/>
            <person name="Clark G."/>
            <person name="Cooper J."/>
            <person name="Cooper J."/>
            <person name="Tromans A."/>
            <person name="Grafham D."/>
            <person name="Skuce C."/>
            <person name="Pandian R."/>
            <person name="Andrews R."/>
            <person name="Harrison E."/>
            <person name="Kimberley A."/>
            <person name="Garnett J."/>
            <person name="Fosker N."/>
            <person name="Hall R."/>
            <person name="Garner P."/>
            <person name="Kelly D."/>
            <person name="Bird C."/>
            <person name="Palmer S."/>
            <person name="Gehring I."/>
            <person name="Berger A."/>
            <person name="Dooley C.M."/>
            <person name="Ersan-Urun Z."/>
            <person name="Eser C."/>
            <person name="Geiger H."/>
            <person name="Geisler M."/>
            <person name="Karotki L."/>
            <person name="Kirn A."/>
            <person name="Konantz J."/>
            <person name="Konantz M."/>
            <person name="Oberlander M."/>
            <person name="Rudolph-Geiger S."/>
            <person name="Teucke M."/>
            <person name="Lanz C."/>
            <person name="Raddatz G."/>
            <person name="Osoegawa K."/>
            <person name="Zhu B."/>
            <person name="Rapp A."/>
            <person name="Widaa S."/>
            <person name="Langford C."/>
            <person name="Yang F."/>
            <person name="Schuster S.C."/>
            <person name="Carter N.P."/>
            <person name="Harrow J."/>
            <person name="Ning Z."/>
            <person name="Herrero J."/>
            <person name="Searle S.M."/>
            <person name="Enright A."/>
            <person name="Geisler R."/>
            <person name="Plasterk R.H."/>
            <person name="Lee C."/>
            <person name="Westerfield M."/>
            <person name="de Jong P.J."/>
            <person name="Zon L.I."/>
            <person name="Postlethwait J.H."/>
            <person name="Nusslein-Volhard C."/>
            <person name="Hubbard T.J."/>
            <person name="Roest Crollius H."/>
            <person name="Rogers J."/>
            <person name="Stemple D.L."/>
        </authorList>
    </citation>
    <scope>NUCLEOTIDE SEQUENCE [LARGE SCALE GENOMIC DNA]</scope>
</reference>
<dbReference type="Proteomes" id="UP000000437">
    <property type="component" value="Chromosome 3"/>
</dbReference>
<dbReference type="ZFIN" id="ZDB-GENE-071116-1">
    <property type="gene designation" value="epor"/>
</dbReference>
<dbReference type="AlphaFoldDB" id="Q2VBQ8"/>
<dbReference type="PANTHER" id="PTHR23037:SF28">
    <property type="entry name" value="ERYTHROPOIETIN RECEPTOR"/>
    <property type="match status" value="1"/>
</dbReference>
<dbReference type="PIRSF" id="PIRSF001959">
    <property type="entry name" value="EPO_receptor"/>
    <property type="match status" value="1"/>
</dbReference>
<dbReference type="OrthoDB" id="9890439at2759"/>
<dbReference type="GO" id="GO:0009897">
    <property type="term" value="C:external side of plasma membrane"/>
    <property type="evidence" value="ECO:0000318"/>
    <property type="project" value="GO_Central"/>
</dbReference>
<keyword evidence="4" id="KW-1003">Cell membrane</keyword>
<keyword evidence="7" id="KW-1133">Transmembrane helix</keyword>
<reference evidence="18" key="12">
    <citation type="journal article" date="2020" name="Redox Biol.">
        <title>The NOTCH1-dependent HIF1alpha/VGLL4/IRF2BP2 oxygen sensing pathway triggers erythropoiesis terminal differentiation.</title>
        <authorList>
            <person name="Wang Y."/>
            <person name="Liu X."/>
            <person name="Xie B."/>
            <person name="Yuan H."/>
            <person name="Zhang Y."/>
            <person name="Zhu J."/>
        </authorList>
    </citation>
    <scope>NUCLEOTIDE SEQUENCE</scope>
</reference>
<dbReference type="GO" id="GO:0048793">
    <property type="term" value="P:pronephros development"/>
    <property type="evidence" value="ECO:0000315"/>
    <property type="project" value="ZFIN"/>
</dbReference>
<evidence type="ECO:0000256" key="10">
    <source>
        <dbReference type="ARBA" id="ARBA00023170"/>
    </source>
</evidence>
<evidence type="ECO:0000256" key="1">
    <source>
        <dbReference type="ARBA" id="ARBA00004251"/>
    </source>
</evidence>
<dbReference type="CDD" id="cd00063">
    <property type="entry name" value="FN3"/>
    <property type="match status" value="1"/>
</dbReference>
<dbReference type="InterPro" id="IPR036116">
    <property type="entry name" value="FN3_sf"/>
</dbReference>
<dbReference type="RefSeq" id="NP_001036799.1">
    <property type="nucleotide sequence ID" value="NM_001043334.1"/>
</dbReference>
<evidence type="ECO:0000259" key="15">
    <source>
        <dbReference type="PROSITE" id="PS50853"/>
    </source>
</evidence>
<dbReference type="InterPro" id="IPR009167">
    <property type="entry name" value="Erythropoietin_rcpt"/>
</dbReference>
<dbReference type="Pfam" id="PF09067">
    <property type="entry name" value="EpoR_lig-bind"/>
    <property type="match status" value="1"/>
</dbReference>
<evidence type="ECO:0000256" key="13">
    <source>
        <dbReference type="SAM" id="MobiDB-lite"/>
    </source>
</evidence>
<keyword evidence="9 12" id="KW-1015">Disulfide bond</keyword>
<dbReference type="InterPro" id="IPR015152">
    <property type="entry name" value="Growth/epo_recpt_lig-bind"/>
</dbReference>
<sequence length="509" mass="57872">MTKMRSDRLKIVFMLCLAFVTSGGKYFESKVAQLIRDETEDIKCFVEGKKDFTCFWEKEDGTNYSQDNYTFTYTYMNENKMDCAVSSLFLLSSNRSVFFCKLPKALFFTSLDVQVLRDGQMLYNRSLNVENILLTDPPRNVTVWSSGKEGQLNVSWLPPAVKYIDDSLIYEVRYAVEDSHMGKVEETKASTMLVLRGLQPDTRYKVWVRVKPDGVSYKGYWSSWTSPVIAVTPPGSMDPLIVLLVVFIILILCLLSMTVILSHHKFLLKKLWPDIPTPEHKFPGLFTVYKGDFKEWMSQNSGSMWARSVQMYTEELPSPLEVLSEVSLSPLDERKLVRDEDQRSDSGLTEPPHWLMEQLRALQENPESLSRSTLLQSHDTYITLNHSSGGQREDDVFEETLPLQTLFTSAGTSSINASHSDLGSLRQSSASGRLSSQSSFEDPNHPWPPKGPGYAYMAVADSGVSLDYSPMSSSRIIEIGKRSFYANEYKNEIFGYKWPFSAQQVQSGY</sequence>
<feature type="domain" description="Fibronectin type-III" evidence="15">
    <location>
        <begin position="137"/>
        <end position="235"/>
    </location>
</feature>
<dbReference type="Pfam" id="PF00041">
    <property type="entry name" value="fn3"/>
    <property type="match status" value="1"/>
</dbReference>
<feature type="compositionally biased region" description="Low complexity" evidence="13">
    <location>
        <begin position="423"/>
        <end position="439"/>
    </location>
</feature>
<dbReference type="InterPro" id="IPR013783">
    <property type="entry name" value="Ig-like_fold"/>
</dbReference>
<evidence type="ECO:0000256" key="6">
    <source>
        <dbReference type="ARBA" id="ARBA00022729"/>
    </source>
</evidence>
<dbReference type="PhylomeDB" id="Q2VBQ8"/>
<reference evidence="18" key="10">
    <citation type="journal article" date="2019" name="Cell Rep.">
        <title>A 3D Atlas of Hematopoietic Stem and Progenitor Cell Expansion by Multi-dimensional RNA-Seq Analysis.</title>
        <authorList>
            <person name="Xue Y."/>
            <person name="Liu D."/>
            <person name="Cui G."/>
            <person name="Ding Y."/>
            <person name="Ai D."/>
            <person name="Gao S."/>
            <person name="Zhang Y."/>
            <person name="Suo S."/>
            <person name="Wang X."/>
            <person name="Lv P."/>
            <person name="Zhou C."/>
            <person name="Li Y."/>
            <person name="Chen X."/>
            <person name="Peng G."/>
            <person name="Jing N."/>
            <person name="Han J.J."/>
            <person name="Liu F."/>
        </authorList>
    </citation>
    <scope>NUCLEOTIDE SEQUENCE</scope>
</reference>
<name>Q2VBQ8_DANRE</name>
<reference evidence="18" key="3">
    <citation type="journal article" date="2007" name="BMC Evol. Biol.">
        <title>Evolution of Class I cytokine receptors.</title>
        <authorList>
            <person name="Liongue C."/>
            <person name="Ward A.C."/>
        </authorList>
    </citation>
    <scope>NUCLEOTIDE SEQUENCE</scope>
</reference>
<reference evidence="18" key="13">
    <citation type="submission" date="2025-04" db="UniProtKB">
        <authorList>
            <consortium name="RefSeq"/>
        </authorList>
    </citation>
    <scope>IDENTIFICATION</scope>
</reference>
<evidence type="ECO:0000256" key="5">
    <source>
        <dbReference type="ARBA" id="ARBA00022692"/>
    </source>
</evidence>
<feature type="disulfide bond" evidence="12">
    <location>
        <begin position="44"/>
        <end position="54"/>
    </location>
</feature>
<keyword evidence="11" id="KW-0325">Glycoprotein</keyword>
<evidence type="ECO:0000256" key="2">
    <source>
        <dbReference type="ARBA" id="ARBA00007885"/>
    </source>
</evidence>
<keyword evidence="10 16" id="KW-0675">Receptor</keyword>
<evidence type="ECO:0000256" key="7">
    <source>
        <dbReference type="ARBA" id="ARBA00022989"/>
    </source>
</evidence>
<reference evidence="18" key="9">
    <citation type="journal article" date="2018" name="Mol. Metab.">
        <title>Targeting erythropoietin protects against proteinuria in type 2 diabetic patients and in zebrafish.</title>
        <authorList>
            <person name="She J."/>
            <person name="Yuan Z."/>
            <person name="Wu Y."/>
            <person name="Chen J."/>
            <person name="Kroll J."/>
        </authorList>
    </citation>
    <scope>NUCLEOTIDE SEQUENCE</scope>
</reference>
<gene>
    <name evidence="18 19" type="primary">epor</name>
</gene>
<dbReference type="InterPro" id="IPR003961">
    <property type="entry name" value="FN3_dom"/>
</dbReference>
<evidence type="ECO:0000256" key="4">
    <source>
        <dbReference type="ARBA" id="ARBA00022475"/>
    </source>
</evidence>
<dbReference type="Reactome" id="R-DRE-6785807">
    <property type="pathway name" value="Interleukin-4 and Interleukin-13 signaling"/>
</dbReference>
<evidence type="ECO:0000313" key="16">
    <source>
        <dbReference type="EMBL" id="ABB77800.1"/>
    </source>
</evidence>
<reference evidence="16" key="1">
    <citation type="submission" date="2005-11" db="EMBL/GenBank/DDBJ databases">
        <title>Functional conservation of epo-epor signaling in zebrafish.</title>
        <authorList>
            <person name="Paffett-Lugassy N.N."/>
            <person name="Yang C."/>
            <person name="Paw B."/>
            <person name="Leschinsky I."/>
            <person name="Barut B."/>
            <person name="Bahary N."/>
            <person name="Caro J."/>
            <person name="Handin R."/>
            <person name="Zon L."/>
        </authorList>
    </citation>
    <scope>NUCLEOTIDE SEQUENCE</scope>
</reference>
<comment type="similarity">
    <text evidence="2">Belongs to the type I cytokine receptor family. Type 1 subfamily.</text>
</comment>
<evidence type="ECO:0000256" key="3">
    <source>
        <dbReference type="ARBA" id="ARBA00018355"/>
    </source>
</evidence>
<dbReference type="KEGG" id="dre:751109"/>
<evidence type="ECO:0000256" key="11">
    <source>
        <dbReference type="ARBA" id="ARBA00023180"/>
    </source>
</evidence>
<dbReference type="GO" id="GO:0004896">
    <property type="term" value="F:cytokine receptor activity"/>
    <property type="evidence" value="ECO:0000318"/>
    <property type="project" value="GO_Central"/>
</dbReference>
<dbReference type="GeneID" id="751109"/>
<reference evidence="18" key="2">
    <citation type="journal article" date="2007" name="Blood">
        <title>Functional conservation of erythropoietin signaling in zebrafish.</title>
        <authorList>
            <person name="Paffett-Lugassy N."/>
            <person name="Hsia N."/>
            <person name="Fraenkel P.G."/>
            <person name="Paw B."/>
            <person name="Leshinsky I."/>
            <person name="Barut B."/>
            <person name="Bahary N."/>
            <person name="Caro J."/>
            <person name="Handin R."/>
            <person name="Zon L.I."/>
        </authorList>
    </citation>
    <scope>NUCLEOTIDE SEQUENCE</scope>
</reference>
<reference evidence="18" key="8">
    <citation type="journal article" date="2018" name="Blood Adv.">
        <title>Gfi1aa and Gfi1b set the pace for primitive erythroblast differentiation from hemangioblasts in the zebrafish embryo.</title>
        <authorList>
            <person name="Moore C."/>
            <person name="Richens J.L."/>
            <person name="Hough Y."/>
            <person name="Ucanok D."/>
            <person name="Malla S."/>
            <person name="Sang F."/>
            <person name="Chen Y."/>
            <person name="Elworthy S."/>
            <person name="Wilkinson R.N."/>
            <person name="Gering M."/>
        </authorList>
    </citation>
    <scope>NUCLEOTIDE SEQUENCE</scope>
</reference>
<dbReference type="AGR" id="ZFIN:ZDB-GENE-071116-1"/>
<dbReference type="SMART" id="SM00060">
    <property type="entry name" value="FN3"/>
    <property type="match status" value="1"/>
</dbReference>
<accession>Q2VBQ8</accession>
<keyword evidence="6 14" id="KW-0732">Signal</keyword>
<evidence type="ECO:0000313" key="17">
    <source>
        <dbReference type="Proteomes" id="UP000000437"/>
    </source>
</evidence>
<reference evidence="18" key="6">
    <citation type="journal article" date="2009" name="Zebrafish">
        <title>Global repression of cancer gene expression in a zebrafish model of melanoma is linked to epigenetic regulation.</title>
        <authorList>
            <person name="Anelli V."/>
            <person name="Santoriello C."/>
            <person name="Distel M."/>
            <person name="Koster R.W."/>
            <person name="Ciccarelli F.D."/>
            <person name="Mione M."/>
        </authorList>
    </citation>
    <scope>NUCLEOTIDE SEQUENCE</scope>
</reference>
<keyword evidence="5" id="KW-0812">Transmembrane</keyword>
<dbReference type="CTD" id="2057"/>
<feature type="signal peptide" evidence="14">
    <location>
        <begin position="1"/>
        <end position="23"/>
    </location>
</feature>
<dbReference type="SUPFAM" id="SSF49265">
    <property type="entry name" value="Fibronectin type III"/>
    <property type="match status" value="2"/>
</dbReference>
<evidence type="ECO:0000256" key="9">
    <source>
        <dbReference type="ARBA" id="ARBA00023157"/>
    </source>
</evidence>
<proteinExistence type="evidence at transcript level"/>
<dbReference type="PROSITE" id="PS50853">
    <property type="entry name" value="FN3"/>
    <property type="match status" value="1"/>
</dbReference>
<feature type="disulfide bond" evidence="12">
    <location>
        <begin position="83"/>
        <end position="100"/>
    </location>
</feature>
<protein>
    <recommendedName>
        <fullName evidence="3">Erythropoietin receptor</fullName>
    </recommendedName>
</protein>
<reference evidence="18" key="5">
    <citation type="journal article" date="2009" name="Exp. Hematol.">
        <title>A novel zebrafish jak2a(V581F) model shared features of human JAK2(V617F) polycythemia vera.</title>
        <authorList>
            <person name="Ma A.C."/>
            <person name="Fan A."/>
            <person name="Ward A.C."/>
            <person name="Liongue C."/>
            <person name="Lewis R.S."/>
            <person name="Cheng S.H."/>
            <person name="Chan P.K."/>
            <person name="Yip S.F."/>
            <person name="Liang R."/>
            <person name="Leung A.Y."/>
        </authorList>
    </citation>
    <scope>NUCLEOTIDE SEQUENCE</scope>
</reference>
<keyword evidence="17" id="KW-1185">Reference proteome</keyword>
<dbReference type="Gene3D" id="2.60.40.10">
    <property type="entry name" value="Immunoglobulins"/>
    <property type="match status" value="2"/>
</dbReference>
<evidence type="ECO:0000256" key="12">
    <source>
        <dbReference type="PIRSR" id="PIRSR001959-2"/>
    </source>
</evidence>
<dbReference type="GO" id="GO:0030097">
    <property type="term" value="P:hemopoiesis"/>
    <property type="evidence" value="ECO:0000315"/>
    <property type="project" value="ZFIN"/>
</dbReference>
<dbReference type="GO" id="GO:0019221">
    <property type="term" value="P:cytokine-mediated signaling pathway"/>
    <property type="evidence" value="ECO:0000318"/>
    <property type="project" value="GO_Central"/>
</dbReference>
<feature type="chain" id="PRO_5035034471" description="Erythropoietin receptor" evidence="14 18">
    <location>
        <begin position="24"/>
        <end position="509"/>
    </location>
</feature>
<organism evidence="16">
    <name type="scientific">Danio rerio</name>
    <name type="common">Zebrafish</name>
    <name type="synonym">Brachydanio rerio</name>
    <dbReference type="NCBI Taxonomy" id="7955"/>
    <lineage>
        <taxon>Eukaryota</taxon>
        <taxon>Metazoa</taxon>
        <taxon>Chordata</taxon>
        <taxon>Craniata</taxon>
        <taxon>Vertebrata</taxon>
        <taxon>Euteleostomi</taxon>
        <taxon>Actinopterygii</taxon>
        <taxon>Neopterygii</taxon>
        <taxon>Teleostei</taxon>
        <taxon>Ostariophysi</taxon>
        <taxon>Cypriniformes</taxon>
        <taxon>Danionidae</taxon>
        <taxon>Danioninae</taxon>
        <taxon>Danio</taxon>
    </lineage>
</organism>
<evidence type="ECO:0000313" key="19">
    <source>
        <dbReference type="ZFIN" id="ZDB-GENE-071116-1"/>
    </source>
</evidence>